<gene>
    <name evidence="1" type="ORF">JCM19237_6269</name>
</gene>
<protein>
    <submittedName>
        <fullName evidence="1">Uncharacterized protein</fullName>
    </submittedName>
</protein>
<evidence type="ECO:0000313" key="2">
    <source>
        <dbReference type="Proteomes" id="UP000029227"/>
    </source>
</evidence>
<reference evidence="1 2" key="1">
    <citation type="journal article" date="2014" name="Genome Announc.">
        <title>Draft Genome Sequences of Two Vibrionaceae Species, Vibrio ponticus C121 and Photobacterium aphoticum C119, Isolated as Coral Reef Microbiota.</title>
        <authorList>
            <person name="Al-saari N."/>
            <person name="Meirelles P.M."/>
            <person name="Mino S."/>
            <person name="Suda W."/>
            <person name="Oshima K."/>
            <person name="Hattori M."/>
            <person name="Ohkuma M."/>
            <person name="Thompson F.L."/>
            <person name="Gomez-Gil B."/>
            <person name="Sawabe T."/>
            <person name="Sawabe T."/>
        </authorList>
    </citation>
    <scope>NUCLEOTIDE SEQUENCE [LARGE SCALE GENOMIC DNA]</scope>
    <source>
        <strain evidence="1 2">JCM 19237</strain>
    </source>
</reference>
<dbReference type="STRING" id="754436.JCM19237_6269"/>
<name>A0A090QKD7_9GAMM</name>
<dbReference type="EMBL" id="BBMN01000001">
    <property type="protein sequence ID" value="GAL03376.1"/>
    <property type="molecule type" value="Genomic_DNA"/>
</dbReference>
<proteinExistence type="predicted"/>
<accession>A0A090QKD7</accession>
<evidence type="ECO:0000313" key="1">
    <source>
        <dbReference type="EMBL" id="GAL03376.1"/>
    </source>
</evidence>
<sequence length="37" mass="4163">MCFVHFIHISLMDKCLKKHTDEVKNGQQSKGGGEGMK</sequence>
<dbReference type="AlphaFoldDB" id="A0A090QKD7"/>
<organism evidence="1 2">
    <name type="scientific">Photobacterium aphoticum</name>
    <dbReference type="NCBI Taxonomy" id="754436"/>
    <lineage>
        <taxon>Bacteria</taxon>
        <taxon>Pseudomonadati</taxon>
        <taxon>Pseudomonadota</taxon>
        <taxon>Gammaproteobacteria</taxon>
        <taxon>Vibrionales</taxon>
        <taxon>Vibrionaceae</taxon>
        <taxon>Photobacterium</taxon>
    </lineage>
</organism>
<comment type="caution">
    <text evidence="1">The sequence shown here is derived from an EMBL/GenBank/DDBJ whole genome shotgun (WGS) entry which is preliminary data.</text>
</comment>
<dbReference type="Proteomes" id="UP000029227">
    <property type="component" value="Unassembled WGS sequence"/>
</dbReference>